<feature type="compositionally biased region" description="Basic residues" evidence="1">
    <location>
        <begin position="355"/>
        <end position="371"/>
    </location>
</feature>
<keyword evidence="3" id="KW-1185">Reference proteome</keyword>
<feature type="non-terminal residue" evidence="2">
    <location>
        <position position="954"/>
    </location>
</feature>
<organism evidence="2 3">
    <name type="scientific">Fasciolopsis buskii</name>
    <dbReference type="NCBI Taxonomy" id="27845"/>
    <lineage>
        <taxon>Eukaryota</taxon>
        <taxon>Metazoa</taxon>
        <taxon>Spiralia</taxon>
        <taxon>Lophotrochozoa</taxon>
        <taxon>Platyhelminthes</taxon>
        <taxon>Trematoda</taxon>
        <taxon>Digenea</taxon>
        <taxon>Plagiorchiida</taxon>
        <taxon>Echinostomata</taxon>
        <taxon>Echinostomatoidea</taxon>
        <taxon>Fasciolidae</taxon>
        <taxon>Fasciolopsis</taxon>
    </lineage>
</organism>
<evidence type="ECO:0000256" key="1">
    <source>
        <dbReference type="SAM" id="MobiDB-lite"/>
    </source>
</evidence>
<feature type="compositionally biased region" description="Low complexity" evidence="1">
    <location>
        <begin position="372"/>
        <end position="388"/>
    </location>
</feature>
<dbReference type="EMBL" id="LUCM01001245">
    <property type="protein sequence ID" value="KAA0199237.1"/>
    <property type="molecule type" value="Genomic_DNA"/>
</dbReference>
<dbReference type="OrthoDB" id="6280488at2759"/>
<feature type="compositionally biased region" description="Polar residues" evidence="1">
    <location>
        <begin position="634"/>
        <end position="656"/>
    </location>
</feature>
<feature type="compositionally biased region" description="Polar residues" evidence="1">
    <location>
        <begin position="105"/>
        <end position="124"/>
    </location>
</feature>
<name>A0A8E0S1R6_9TREM</name>
<gene>
    <name evidence="2" type="ORF">FBUS_02184</name>
</gene>
<feature type="compositionally biased region" description="Low complexity" evidence="1">
    <location>
        <begin position="420"/>
        <end position="455"/>
    </location>
</feature>
<proteinExistence type="predicted"/>
<feature type="compositionally biased region" description="Basic and acidic residues" evidence="1">
    <location>
        <begin position="286"/>
        <end position="305"/>
    </location>
</feature>
<feature type="compositionally biased region" description="Basic and acidic residues" evidence="1">
    <location>
        <begin position="162"/>
        <end position="180"/>
    </location>
</feature>
<feature type="compositionally biased region" description="Low complexity" evidence="1">
    <location>
        <begin position="329"/>
        <end position="354"/>
    </location>
</feature>
<feature type="compositionally biased region" description="Polar residues" evidence="1">
    <location>
        <begin position="581"/>
        <end position="591"/>
    </location>
</feature>
<feature type="compositionally biased region" description="Basic residues" evidence="1">
    <location>
        <begin position="51"/>
        <end position="63"/>
    </location>
</feature>
<feature type="compositionally biased region" description="Basic and acidic residues" evidence="1">
    <location>
        <begin position="485"/>
        <end position="499"/>
    </location>
</feature>
<comment type="caution">
    <text evidence="2">The sequence shown here is derived from an EMBL/GenBank/DDBJ whole genome shotgun (WGS) entry which is preliminary data.</text>
</comment>
<feature type="compositionally biased region" description="Basic and acidic residues" evidence="1">
    <location>
        <begin position="64"/>
        <end position="83"/>
    </location>
</feature>
<feature type="compositionally biased region" description="Basic and acidic residues" evidence="1">
    <location>
        <begin position="255"/>
        <end position="277"/>
    </location>
</feature>
<dbReference type="AlphaFoldDB" id="A0A8E0S1R6"/>
<feature type="region of interest" description="Disordered" evidence="1">
    <location>
        <begin position="633"/>
        <end position="684"/>
    </location>
</feature>
<feature type="compositionally biased region" description="Basic and acidic residues" evidence="1">
    <location>
        <begin position="140"/>
        <end position="153"/>
    </location>
</feature>
<feature type="region of interest" description="Disordered" evidence="1">
    <location>
        <begin position="1"/>
        <end position="521"/>
    </location>
</feature>
<evidence type="ECO:0000313" key="3">
    <source>
        <dbReference type="Proteomes" id="UP000728185"/>
    </source>
</evidence>
<feature type="compositionally biased region" description="Polar residues" evidence="1">
    <location>
        <begin position="218"/>
        <end position="228"/>
    </location>
</feature>
<protein>
    <submittedName>
        <fullName evidence="2">Uncharacterized protein</fullName>
    </submittedName>
</protein>
<feature type="compositionally biased region" description="Basic and acidic residues" evidence="1">
    <location>
        <begin position="32"/>
        <end position="50"/>
    </location>
</feature>
<evidence type="ECO:0000313" key="2">
    <source>
        <dbReference type="EMBL" id="KAA0199237.1"/>
    </source>
</evidence>
<feature type="compositionally biased region" description="Low complexity" evidence="1">
    <location>
        <begin position="15"/>
        <end position="27"/>
    </location>
</feature>
<accession>A0A8E0S1R6</accession>
<feature type="compositionally biased region" description="Low complexity" evidence="1">
    <location>
        <begin position="667"/>
        <end position="681"/>
    </location>
</feature>
<sequence>SSPKKSNRVDRPKSASRSRSSSRGSSSNIGHSNEDVTDARLIESRGDVNIRRHQRGRHARHKRVCSESHEADQTTKEEYKDASRPLCSTDPVSTLKGKHFRDESFPSSIREQVSISGSLVAYNSSDEERARTQSRSSPNQDHHDKRSNVDHKGKSLTYRPQSRPDTHESHNVRLESEVKVVKTTAKSGWDSSDSDFETTATTSQADQYSVHSEHSASIPASTDLTTASERPKKERNTSKAKRRLKERSPSNKSTQPDEEKSRHSESGRRLSSSDKAVRSKRRKRDNSHQQRDRSNSSQDSRRSNSEAEAVVVSRHGNSVLSDDNRHARSSSQLSSHSSQSGSRFSSASSTSSHWRSSHRHSRHSHRRRRSKSYTSDSSSGASSHASRFAYRDRSKSTSRRSRRRRRRTRSYHRHYRRRSYSSSSRSRSRSWISSDTSSRSSYQSSRSSASRASANSRRRSSTTHRTPSPQLPVRRKPTSSTRTHGSNESRRTDSPEHGSARAVSKSSTRNKAPEPLRSSTNSITSAFTFGSLSNVADTVSAAVKRVTGGNSANNSYRKLSGNKSPHRPVALPKSSDDDSPHQQPATTSSGTLVDIPLPKDSTRHESTRQSEPVPYIGPQLPPELAERFGLSIENGFSSAPNSEPSEQNQSTTGQQADTDKEVKETPSSSSSSVTQNSHSSSLNLSIPPEQVEQYRALQEQAKQHALRRTNLLASGSSETLVHNTDYDAQLALFQQLGQNAPLLPSSSAASNTNILLPALSSTGFVLTSLPALTTNASNSAAAVESWANQHLAQLPYDRQMSLINAHQANALSSQIQRQQFISSVAQVSSPQLMTRAVATTAPIPTAVTVSKPSIYETATLPAVLIPTQLSQHLHQAQLQQVLQAAAAVQAAQANSAAAIQAQASQPALTFQLLQQLGSGQQSQVSILNVYLALFFIQWMHASVFFSQSLVMSLC</sequence>
<feature type="compositionally biased region" description="Polar residues" evidence="1">
    <location>
        <begin position="548"/>
        <end position="563"/>
    </location>
</feature>
<dbReference type="Proteomes" id="UP000728185">
    <property type="component" value="Unassembled WGS sequence"/>
</dbReference>
<feature type="compositionally biased region" description="Basic residues" evidence="1">
    <location>
        <begin position="396"/>
        <end position="419"/>
    </location>
</feature>
<feature type="compositionally biased region" description="Polar residues" evidence="1">
    <location>
        <begin position="184"/>
        <end position="210"/>
    </location>
</feature>
<feature type="region of interest" description="Disordered" evidence="1">
    <location>
        <begin position="548"/>
        <end position="621"/>
    </location>
</feature>
<reference evidence="2" key="1">
    <citation type="submission" date="2019-05" db="EMBL/GenBank/DDBJ databases">
        <title>Annotation for the trematode Fasciolopsis buski.</title>
        <authorList>
            <person name="Choi Y.-J."/>
        </authorList>
    </citation>
    <scope>NUCLEOTIDE SEQUENCE</scope>
    <source>
        <strain evidence="2">HT</strain>
        <tissue evidence="2">Whole worm</tissue>
    </source>
</reference>